<proteinExistence type="predicted"/>
<reference evidence="1" key="1">
    <citation type="submission" date="2023-04" db="EMBL/GenBank/DDBJ databases">
        <title>A chromosome-level genome assembly of the parasitoid wasp Eretmocerus hayati.</title>
        <authorList>
            <person name="Zhong Y."/>
            <person name="Liu S."/>
            <person name="Liu Y."/>
        </authorList>
    </citation>
    <scope>NUCLEOTIDE SEQUENCE</scope>
    <source>
        <strain evidence="1">ZJU_SS_LIU_2023</strain>
    </source>
</reference>
<evidence type="ECO:0000313" key="2">
    <source>
        <dbReference type="Proteomes" id="UP001239111"/>
    </source>
</evidence>
<gene>
    <name evidence="1" type="ORF">QAD02_004958</name>
</gene>
<evidence type="ECO:0000313" key="1">
    <source>
        <dbReference type="EMBL" id="KAJ8673696.1"/>
    </source>
</evidence>
<accession>A0ACC2NS44</accession>
<protein>
    <submittedName>
        <fullName evidence="1">Uncharacterized protein</fullName>
    </submittedName>
</protein>
<comment type="caution">
    <text evidence="1">The sequence shown here is derived from an EMBL/GenBank/DDBJ whole genome shotgun (WGS) entry which is preliminary data.</text>
</comment>
<dbReference type="EMBL" id="CM056743">
    <property type="protein sequence ID" value="KAJ8673696.1"/>
    <property type="molecule type" value="Genomic_DNA"/>
</dbReference>
<name>A0ACC2NS44_9HYME</name>
<dbReference type="Proteomes" id="UP001239111">
    <property type="component" value="Chromosome 3"/>
</dbReference>
<keyword evidence="2" id="KW-1185">Reference proteome</keyword>
<organism evidence="1 2">
    <name type="scientific">Eretmocerus hayati</name>
    <dbReference type="NCBI Taxonomy" id="131215"/>
    <lineage>
        <taxon>Eukaryota</taxon>
        <taxon>Metazoa</taxon>
        <taxon>Ecdysozoa</taxon>
        <taxon>Arthropoda</taxon>
        <taxon>Hexapoda</taxon>
        <taxon>Insecta</taxon>
        <taxon>Pterygota</taxon>
        <taxon>Neoptera</taxon>
        <taxon>Endopterygota</taxon>
        <taxon>Hymenoptera</taxon>
        <taxon>Apocrita</taxon>
        <taxon>Proctotrupomorpha</taxon>
        <taxon>Chalcidoidea</taxon>
        <taxon>Aphelinidae</taxon>
        <taxon>Aphelininae</taxon>
        <taxon>Eretmocerus</taxon>
    </lineage>
</organism>
<sequence>MSRTVEEGFEQATSQNLPKVDLEMFLDFLQNNPNYCSPEIRGVKNIRAARANYGDEAIGRVQLRRVECQCVVRASITPEHKIHRKAYSVTIEIDEKEELVTKAQCHDCVASAGGCKHAVAVLAWLYRRYEEPSPTSVQCYWKKCKLAEVGRSLKGILIKNMVPVKKSSPDSDNSLQLDDLLSYLVQQSLNRETNSQIVLDFSPVSSTYSLSMHHLSLNYDGNRSKTDEFLTYCATCMIQKVIMQVEKATRGQSHDLLWHELKYGRIGASLLFEAANCKTADGSLVNRIMCSRIPDTPDMERGRRLEEPIPKSVKNTLKCQLFRSGMICSKISPELEASPDAINKTHVFEVKAPKKLSTFKNYYDKGIKPKYRTQLQLQMLFSGRNLGYFCVADPDFESNGLVNIYEEKLDMNFIKPLMKSASTLWKKCILPRLIEY</sequence>